<keyword evidence="3" id="KW-0653">Protein transport</keyword>
<dbReference type="SUPFAM" id="SSF55724">
    <property type="entry name" value="Mog1p/PsbP-like"/>
    <property type="match status" value="1"/>
</dbReference>
<dbReference type="GO" id="GO:0005634">
    <property type="term" value="C:nucleus"/>
    <property type="evidence" value="ECO:0007669"/>
    <property type="project" value="TreeGrafter"/>
</dbReference>
<evidence type="ECO:0000256" key="1">
    <source>
        <dbReference type="ARBA" id="ARBA00010307"/>
    </source>
</evidence>
<dbReference type="InterPro" id="IPR016123">
    <property type="entry name" value="Mog1/PsbP_a/b/a-sand"/>
</dbReference>
<keyword evidence="5" id="KW-1185">Reference proteome</keyword>
<comment type="similarity">
    <text evidence="1">Belongs to the MOG1 family.</text>
</comment>
<dbReference type="GO" id="GO:0005085">
    <property type="term" value="F:guanyl-nucleotide exchange factor activity"/>
    <property type="evidence" value="ECO:0007669"/>
    <property type="project" value="TreeGrafter"/>
</dbReference>
<dbReference type="InterPro" id="IPR007681">
    <property type="entry name" value="Mog1"/>
</dbReference>
<sequence length="172" mass="19226">MRTEKDLFGGAITVQLPSNLIDASNLRQIPDTQEVFLYPDSSISIIIEILERVQVVDSAEAIKFHFNSLAEDNTARSSEVLTIDTVPNTSQDQTLSPIILRGEQAVPKFNRTEADKVRVLMALYRIEDKNVDIVVTFNVPLESVDVDKVIKTEADFQAMASTLHIINYSLFA</sequence>
<dbReference type="PANTHER" id="PTHR15837:SF0">
    <property type="entry name" value="RAN GUANINE NUCLEOTIDE RELEASE FACTOR"/>
    <property type="match status" value="1"/>
</dbReference>
<evidence type="ECO:0000256" key="3">
    <source>
        <dbReference type="ARBA" id="ARBA00022927"/>
    </source>
</evidence>
<evidence type="ECO:0000313" key="5">
    <source>
        <dbReference type="Proteomes" id="UP000242287"/>
    </source>
</evidence>
<evidence type="ECO:0008006" key="6">
    <source>
        <dbReference type="Google" id="ProtNLM"/>
    </source>
</evidence>
<dbReference type="Gene3D" id="3.40.1000.10">
    <property type="entry name" value="Mog1/PsbP, alpha/beta/alpha sandwich"/>
    <property type="match status" value="1"/>
</dbReference>
<gene>
    <name evidence="4" type="ORF">AMATHDRAFT_2111</name>
</gene>
<keyword evidence="2" id="KW-0813">Transport</keyword>
<evidence type="ECO:0000256" key="2">
    <source>
        <dbReference type="ARBA" id="ARBA00022448"/>
    </source>
</evidence>
<dbReference type="PANTHER" id="PTHR15837">
    <property type="entry name" value="RAN GUANINE NUCLEOTIDE RELEASE FACTOR"/>
    <property type="match status" value="1"/>
</dbReference>
<dbReference type="GO" id="GO:0031267">
    <property type="term" value="F:small GTPase binding"/>
    <property type="evidence" value="ECO:0007669"/>
    <property type="project" value="TreeGrafter"/>
</dbReference>
<evidence type="ECO:0000313" key="4">
    <source>
        <dbReference type="EMBL" id="PFH52375.1"/>
    </source>
</evidence>
<name>A0A2A9NN25_9AGAR</name>
<dbReference type="Pfam" id="PF04603">
    <property type="entry name" value="Mog1"/>
    <property type="match status" value="1"/>
</dbReference>
<dbReference type="STRING" id="703135.A0A2A9NN25"/>
<organism evidence="4 5">
    <name type="scientific">Amanita thiersii Skay4041</name>
    <dbReference type="NCBI Taxonomy" id="703135"/>
    <lineage>
        <taxon>Eukaryota</taxon>
        <taxon>Fungi</taxon>
        <taxon>Dikarya</taxon>
        <taxon>Basidiomycota</taxon>
        <taxon>Agaricomycotina</taxon>
        <taxon>Agaricomycetes</taxon>
        <taxon>Agaricomycetidae</taxon>
        <taxon>Agaricales</taxon>
        <taxon>Pluteineae</taxon>
        <taxon>Amanitaceae</taxon>
        <taxon>Amanita</taxon>
    </lineage>
</organism>
<dbReference type="EMBL" id="KZ301979">
    <property type="protein sequence ID" value="PFH52375.1"/>
    <property type="molecule type" value="Genomic_DNA"/>
</dbReference>
<dbReference type="OrthoDB" id="10255285at2759"/>
<dbReference type="AlphaFoldDB" id="A0A2A9NN25"/>
<reference evidence="4 5" key="1">
    <citation type="submission" date="2014-02" db="EMBL/GenBank/DDBJ databases">
        <title>Transposable element dynamics among asymbiotic and ectomycorrhizal Amanita fungi.</title>
        <authorList>
            <consortium name="DOE Joint Genome Institute"/>
            <person name="Hess J."/>
            <person name="Skrede I."/>
            <person name="Wolfe B."/>
            <person name="LaButti K."/>
            <person name="Ohm R.A."/>
            <person name="Grigoriev I.V."/>
            <person name="Pringle A."/>
        </authorList>
    </citation>
    <scope>NUCLEOTIDE SEQUENCE [LARGE SCALE GENOMIC DNA]</scope>
    <source>
        <strain evidence="4 5">SKay4041</strain>
    </source>
</reference>
<dbReference type="GO" id="GO:0006606">
    <property type="term" value="P:protein import into nucleus"/>
    <property type="evidence" value="ECO:0007669"/>
    <property type="project" value="TreeGrafter"/>
</dbReference>
<protein>
    <recommendedName>
        <fullName evidence="6">Ran guanine nucleotide release factor</fullName>
    </recommendedName>
</protein>
<proteinExistence type="inferred from homology"/>
<dbReference type="Proteomes" id="UP000242287">
    <property type="component" value="Unassembled WGS sequence"/>
</dbReference>
<accession>A0A2A9NN25</accession>